<keyword evidence="1" id="KW-1133">Transmembrane helix</keyword>
<dbReference type="InterPro" id="IPR007492">
    <property type="entry name" value="LytTR_DNA-bd_dom"/>
</dbReference>
<reference evidence="3" key="2">
    <citation type="submission" date="2021-04" db="EMBL/GenBank/DDBJ databases">
        <authorList>
            <person name="Zhang T."/>
            <person name="Zhang Y."/>
            <person name="Lu D."/>
            <person name="Zuo D."/>
            <person name="Du Z."/>
        </authorList>
    </citation>
    <scope>NUCLEOTIDE SEQUENCE</scope>
    <source>
        <strain evidence="3">JR1</strain>
    </source>
</reference>
<organism evidence="3 4">
    <name type="scientific">Carboxylicivirga sediminis</name>
    <dbReference type="NCBI Taxonomy" id="2006564"/>
    <lineage>
        <taxon>Bacteria</taxon>
        <taxon>Pseudomonadati</taxon>
        <taxon>Bacteroidota</taxon>
        <taxon>Bacteroidia</taxon>
        <taxon>Marinilabiliales</taxon>
        <taxon>Marinilabiliaceae</taxon>
        <taxon>Carboxylicivirga</taxon>
    </lineage>
</organism>
<evidence type="ECO:0000256" key="1">
    <source>
        <dbReference type="SAM" id="Phobius"/>
    </source>
</evidence>
<dbReference type="SMART" id="SM00850">
    <property type="entry name" value="LytTR"/>
    <property type="match status" value="1"/>
</dbReference>
<evidence type="ECO:0000259" key="2">
    <source>
        <dbReference type="PROSITE" id="PS50930"/>
    </source>
</evidence>
<keyword evidence="4" id="KW-1185">Reference proteome</keyword>
<protein>
    <submittedName>
        <fullName evidence="3">LytTR family transcriptional regulator</fullName>
    </submittedName>
</protein>
<dbReference type="PANTHER" id="PTHR37299">
    <property type="entry name" value="TRANSCRIPTIONAL REGULATOR-RELATED"/>
    <property type="match status" value="1"/>
</dbReference>
<feature type="transmembrane region" description="Helical" evidence="1">
    <location>
        <begin position="12"/>
        <end position="30"/>
    </location>
</feature>
<feature type="transmembrane region" description="Helical" evidence="1">
    <location>
        <begin position="114"/>
        <end position="132"/>
    </location>
</feature>
<feature type="transmembrane region" description="Helical" evidence="1">
    <location>
        <begin position="36"/>
        <end position="59"/>
    </location>
</feature>
<evidence type="ECO:0000313" key="3">
    <source>
        <dbReference type="EMBL" id="MBR8538351.1"/>
    </source>
</evidence>
<dbReference type="RefSeq" id="WP_212193374.1">
    <property type="nucleotide sequence ID" value="NZ_JAGTAR010000067.1"/>
</dbReference>
<keyword evidence="1" id="KW-0472">Membrane</keyword>
<gene>
    <name evidence="3" type="ORF">KDU71_22460</name>
</gene>
<dbReference type="AlphaFoldDB" id="A0A941IYX5"/>
<dbReference type="GO" id="GO:0000156">
    <property type="term" value="F:phosphorelay response regulator activity"/>
    <property type="evidence" value="ECO:0007669"/>
    <property type="project" value="InterPro"/>
</dbReference>
<dbReference type="Pfam" id="PF04397">
    <property type="entry name" value="LytTR"/>
    <property type="match status" value="1"/>
</dbReference>
<sequence>MYKKSKNPYFHIAYWIFVLLVLSKTFGFSWGNTTAAFFFVCMLLPIVIGTSYFFNYVLVPKFYLTKRYGRFAFYTFCMAVVSVYLEMMVLLFSYVYLVNLNYAAINPDATQLKLLVVVLYLLVFIGTFFLMMNQISENRQLIEGLLAEQEKMKKSFLEIMSNRKLAKIPYDEIVYIESLSDYIRVITTSNEVVSKEKISRLAERLPDTFLRIHRSFIINTDRLKEHSLDEVLVDDVRLNIGRSYRKVVKEKLTNVGKDSHTSAGAAIE</sequence>
<keyword evidence="1" id="KW-0812">Transmembrane</keyword>
<accession>A0A941IYX5</accession>
<feature type="domain" description="HTH LytTR-type" evidence="2">
    <location>
        <begin position="157"/>
        <end position="254"/>
    </location>
</feature>
<name>A0A941IYX5_9BACT</name>
<comment type="caution">
    <text evidence="3">The sequence shown here is derived from an EMBL/GenBank/DDBJ whole genome shotgun (WGS) entry which is preliminary data.</text>
</comment>
<dbReference type="InterPro" id="IPR046947">
    <property type="entry name" value="LytR-like"/>
</dbReference>
<dbReference type="Proteomes" id="UP000679220">
    <property type="component" value="Unassembled WGS sequence"/>
</dbReference>
<dbReference type="GO" id="GO:0003677">
    <property type="term" value="F:DNA binding"/>
    <property type="evidence" value="ECO:0007669"/>
    <property type="project" value="InterPro"/>
</dbReference>
<dbReference type="PANTHER" id="PTHR37299:SF1">
    <property type="entry name" value="STAGE 0 SPORULATION PROTEIN A HOMOLOG"/>
    <property type="match status" value="1"/>
</dbReference>
<dbReference type="EMBL" id="JAGTAR010000067">
    <property type="protein sequence ID" value="MBR8538351.1"/>
    <property type="molecule type" value="Genomic_DNA"/>
</dbReference>
<evidence type="ECO:0000313" key="4">
    <source>
        <dbReference type="Proteomes" id="UP000679220"/>
    </source>
</evidence>
<proteinExistence type="predicted"/>
<reference evidence="3" key="1">
    <citation type="journal article" date="2018" name="Int. J. Syst. Evol. Microbiol.">
        <title>Carboxylicivirga sediminis sp. nov., isolated from coastal sediment.</title>
        <authorList>
            <person name="Wang F.Q."/>
            <person name="Ren L.H."/>
            <person name="Zou R.J."/>
            <person name="Sun Y.Z."/>
            <person name="Liu X.J."/>
            <person name="Jiang F."/>
            <person name="Liu L.J."/>
        </authorList>
    </citation>
    <scope>NUCLEOTIDE SEQUENCE</scope>
    <source>
        <strain evidence="3">JR1</strain>
    </source>
</reference>
<feature type="transmembrane region" description="Helical" evidence="1">
    <location>
        <begin position="71"/>
        <end position="94"/>
    </location>
</feature>
<dbReference type="Gene3D" id="2.40.50.1020">
    <property type="entry name" value="LytTr DNA-binding domain"/>
    <property type="match status" value="1"/>
</dbReference>
<dbReference type="PROSITE" id="PS50930">
    <property type="entry name" value="HTH_LYTTR"/>
    <property type="match status" value="1"/>
</dbReference>